<dbReference type="InterPro" id="IPR019405">
    <property type="entry name" value="Lactonase_7-beta_prop"/>
</dbReference>
<gene>
    <name evidence="2" type="ORF">LKD81_04155</name>
</gene>
<sequence length="352" mass="39224">MEKQYVVYVGSHTDTCDSKGITIFDMDVERGALRKRGEVEIDNASYLTTSPDGRILYSITDKGVASFRILPDGNLKRLNTAAIRGMRGCHISTTKDNRFLFVSGYHDGKITVLKINEDGSVGPIVQGIFHKGPGSVAERNFKPHIRCAQLTPDEKYLCVLDSGIDQMKIYRFNHETGMLTPCDIVRCVPQSAPRRLIFSSDGQYMYMIKELSNHIAVFHYDGSGKLPVFEKIQTISTLGKKFTEYSAAVALRFAREENYLLCTNAGDHSLGVFRRNPETGLLTQLNVLPISGRYPTDVNLFPDEKHIFVTNYDSNTITIFSLHYDKGNIVMAGAPIPVGQPKCSLVVEVPAE</sequence>
<keyword evidence="3" id="KW-1185">Reference proteome</keyword>
<comment type="caution">
    <text evidence="2">The sequence shown here is derived from an EMBL/GenBank/DDBJ whole genome shotgun (WGS) entry which is preliminary data.</text>
</comment>
<dbReference type="AlphaFoldDB" id="A0AAE3EA70"/>
<name>A0AAE3EA70_9FIRM</name>
<dbReference type="RefSeq" id="WP_308452904.1">
    <property type="nucleotide sequence ID" value="NZ_JAJEQR010000009.1"/>
</dbReference>
<comment type="similarity">
    <text evidence="1">Belongs to the cycloisomerase 2 family.</text>
</comment>
<organism evidence="2 3">
    <name type="scientific">Hominifimenecus microfluidus</name>
    <dbReference type="NCBI Taxonomy" id="2885348"/>
    <lineage>
        <taxon>Bacteria</taxon>
        <taxon>Bacillati</taxon>
        <taxon>Bacillota</taxon>
        <taxon>Clostridia</taxon>
        <taxon>Lachnospirales</taxon>
        <taxon>Lachnospiraceae</taxon>
        <taxon>Hominifimenecus</taxon>
    </lineage>
</organism>
<dbReference type="Gene3D" id="2.130.10.10">
    <property type="entry name" value="YVTN repeat-like/Quinoprotein amine dehydrogenase"/>
    <property type="match status" value="1"/>
</dbReference>
<proteinExistence type="inferred from homology"/>
<dbReference type="InterPro" id="IPR050282">
    <property type="entry name" value="Cycloisomerase_2"/>
</dbReference>
<dbReference type="SUPFAM" id="SSF75011">
    <property type="entry name" value="3-carboxy-cis,cis-mucoante lactonizing enzyme"/>
    <property type="match status" value="1"/>
</dbReference>
<protein>
    <submittedName>
        <fullName evidence="2">Lactonase family protein</fullName>
    </submittedName>
</protein>
<dbReference type="Proteomes" id="UP001198182">
    <property type="component" value="Unassembled WGS sequence"/>
</dbReference>
<dbReference type="GO" id="GO:0017057">
    <property type="term" value="F:6-phosphogluconolactonase activity"/>
    <property type="evidence" value="ECO:0007669"/>
    <property type="project" value="TreeGrafter"/>
</dbReference>
<dbReference type="Pfam" id="PF10282">
    <property type="entry name" value="Lactonase"/>
    <property type="match status" value="1"/>
</dbReference>
<evidence type="ECO:0000256" key="1">
    <source>
        <dbReference type="ARBA" id="ARBA00005564"/>
    </source>
</evidence>
<evidence type="ECO:0000313" key="3">
    <source>
        <dbReference type="Proteomes" id="UP001198182"/>
    </source>
</evidence>
<reference evidence="2" key="1">
    <citation type="submission" date="2021-10" db="EMBL/GenBank/DDBJ databases">
        <title>Anaerobic single-cell dispensing facilitates the cultivation of human gut bacteria.</title>
        <authorList>
            <person name="Afrizal A."/>
        </authorList>
    </citation>
    <scope>NUCLEOTIDE SEQUENCE</scope>
    <source>
        <strain evidence="2">CLA-AA-H215</strain>
    </source>
</reference>
<accession>A0AAE3EA70</accession>
<evidence type="ECO:0000313" key="2">
    <source>
        <dbReference type="EMBL" id="MCC2230195.1"/>
    </source>
</evidence>
<dbReference type="PANTHER" id="PTHR30344:SF1">
    <property type="entry name" value="6-PHOSPHOGLUCONOLACTONASE"/>
    <property type="match status" value="1"/>
</dbReference>
<dbReference type="PANTHER" id="PTHR30344">
    <property type="entry name" value="6-PHOSPHOGLUCONOLACTONASE-RELATED"/>
    <property type="match status" value="1"/>
</dbReference>
<dbReference type="InterPro" id="IPR015943">
    <property type="entry name" value="WD40/YVTN_repeat-like_dom_sf"/>
</dbReference>
<dbReference type="EMBL" id="JAJEQR010000009">
    <property type="protein sequence ID" value="MCC2230195.1"/>
    <property type="molecule type" value="Genomic_DNA"/>
</dbReference>
<dbReference type="GO" id="GO:0005829">
    <property type="term" value="C:cytosol"/>
    <property type="evidence" value="ECO:0007669"/>
    <property type="project" value="TreeGrafter"/>
</dbReference>